<dbReference type="AlphaFoldDB" id="A0A0F9JFM6"/>
<dbReference type="SUPFAM" id="SSF56300">
    <property type="entry name" value="Metallo-dependent phosphatases"/>
    <property type="match status" value="1"/>
</dbReference>
<comment type="caution">
    <text evidence="1">The sequence shown here is derived from an EMBL/GenBank/DDBJ whole genome shotgun (WGS) entry which is preliminary data.</text>
</comment>
<organism evidence="1">
    <name type="scientific">marine sediment metagenome</name>
    <dbReference type="NCBI Taxonomy" id="412755"/>
    <lineage>
        <taxon>unclassified sequences</taxon>
        <taxon>metagenomes</taxon>
        <taxon>ecological metagenomes</taxon>
    </lineage>
</organism>
<protein>
    <recommendedName>
        <fullName evidence="2">Calcineurin-like phosphoesterase domain-containing protein</fullName>
    </recommendedName>
</protein>
<gene>
    <name evidence="1" type="ORF">LCGC14_1461150</name>
</gene>
<evidence type="ECO:0008006" key="2">
    <source>
        <dbReference type="Google" id="ProtNLM"/>
    </source>
</evidence>
<dbReference type="EMBL" id="LAZR01010172">
    <property type="protein sequence ID" value="KKM68408.1"/>
    <property type="molecule type" value="Genomic_DNA"/>
</dbReference>
<sequence>MHKEPISVNCERCGDAFEPYGAARFCKPCRPAARREATGERDGYNEPKPSKRDEQMERLYRYYEARPSIEINDRPDGTRLLVMSDTQIPFVDQPFLDAVMRFSRDWKPHDIIYAGDILDCYDQSDFDKRPNRMFSLPDEIDQATGIMARMKREAMPDTQLWWVDGNHEARFQRQLWKRSPELAFAVKDLPELLGLEQNAAGYVPYGKHVDYLGFTITHGNLVRKHSAYTAKAHFDEYKSSGMNGHTHRAGLFCHTDMHGRSRSWFEIGCVCRRDLEYVRGVANWQHAFLIGTVFRNALHPQLIQVIETDEGRGFFANGHYYGINDGGTP</sequence>
<reference evidence="1" key="1">
    <citation type="journal article" date="2015" name="Nature">
        <title>Complex archaea that bridge the gap between prokaryotes and eukaryotes.</title>
        <authorList>
            <person name="Spang A."/>
            <person name="Saw J.H."/>
            <person name="Jorgensen S.L."/>
            <person name="Zaremba-Niedzwiedzka K."/>
            <person name="Martijn J."/>
            <person name="Lind A.E."/>
            <person name="van Eijk R."/>
            <person name="Schleper C."/>
            <person name="Guy L."/>
            <person name="Ettema T.J."/>
        </authorList>
    </citation>
    <scope>NUCLEOTIDE SEQUENCE</scope>
</reference>
<name>A0A0F9JFM6_9ZZZZ</name>
<dbReference type="InterPro" id="IPR029052">
    <property type="entry name" value="Metallo-depent_PP-like"/>
</dbReference>
<proteinExistence type="predicted"/>
<accession>A0A0F9JFM6</accession>
<evidence type="ECO:0000313" key="1">
    <source>
        <dbReference type="EMBL" id="KKM68408.1"/>
    </source>
</evidence>